<dbReference type="EC" id="3.1.3.-" evidence="10"/>
<keyword evidence="4" id="KW-0533">Nickel</keyword>
<accession>A0A7I8W0J8</accession>
<comment type="catalytic activity">
    <reaction evidence="9 10">
        <text>beta-D-fructose 6-phosphate = dihydroxyacetone + D-glyceraldehyde 3-phosphate</text>
        <dbReference type="Rhea" id="RHEA:28002"/>
        <dbReference type="ChEBI" id="CHEBI:16016"/>
        <dbReference type="ChEBI" id="CHEBI:57634"/>
        <dbReference type="ChEBI" id="CHEBI:59776"/>
    </reaction>
</comment>
<name>A0A7I8W0J8_9ANNE</name>
<comment type="catalytic activity">
    <reaction evidence="1 10">
        <text>L-glutamyl-[protein] + S-adenosyl-L-methionine = [protein]-L-glutamate 5-O-methyl ester + S-adenosyl-L-homocysteine</text>
        <dbReference type="Rhea" id="RHEA:24452"/>
        <dbReference type="Rhea" id="RHEA-COMP:10208"/>
        <dbReference type="Rhea" id="RHEA-COMP:10311"/>
        <dbReference type="ChEBI" id="CHEBI:29973"/>
        <dbReference type="ChEBI" id="CHEBI:57856"/>
        <dbReference type="ChEBI" id="CHEBI:59789"/>
        <dbReference type="ChEBI" id="CHEBI:82795"/>
    </reaction>
</comment>
<proteinExistence type="inferred from homology"/>
<dbReference type="InterPro" id="IPR002791">
    <property type="entry name" value="ARMT1-like_metal-bd"/>
</dbReference>
<evidence type="ECO:0000256" key="2">
    <source>
        <dbReference type="ARBA" id="ARBA00001326"/>
    </source>
</evidence>
<dbReference type="Gene3D" id="3.40.50.10880">
    <property type="entry name" value="Uncharacterised protein PF01937, DUF89, domain 3"/>
    <property type="match status" value="1"/>
</dbReference>
<keyword evidence="10" id="KW-0808">Transferase</keyword>
<reference evidence="12 13" key="1">
    <citation type="submission" date="2020-08" db="EMBL/GenBank/DDBJ databases">
        <authorList>
            <person name="Hejnol A."/>
        </authorList>
    </citation>
    <scope>NUCLEOTIDE SEQUENCE [LARGE SCALE GENOMIC DNA]</scope>
</reference>
<evidence type="ECO:0000256" key="3">
    <source>
        <dbReference type="ARBA" id="ARBA00009519"/>
    </source>
</evidence>
<dbReference type="InterPro" id="IPR036075">
    <property type="entry name" value="ARMT-1-like_metal-bd_sf"/>
</dbReference>
<sequence length="442" mass="51825">MEGASGCVPRKLSAKFKEDFAYPTVKDRLPIILTKLIDSIARKRDCEKNDRQTDLKAIIGKLSKFRSFLMTNKPIEKLNDELPDVKVWNDYLLNQTVGNESPSHFTSSWLYVECYFYRKLAESFNMSTHFKDFDYFFESKQNAWFTSINAAESLAKHLLFVTSLDYKDEKYMYEHFEQFFEVALWGNKCDLSISAGAENTQTVDPIEQLSILRPNLLHNCKHDVWDYIWNYIRNKEEKKRIDFVLDNAGFELFSDLCLAEYLMLCTDVDIIYFHVKSYPWFVSDVTSKDVEWTVTQMVTSESDQLKELGSKWKDRFQSGQWKITIEAYWTLPYSFWEMEEVDMQLYANLTSSDLLIFKGDLNYRKLCRDSKWSILTDFDVAIGCFQPAPICALRTVKCDLLLGLTTEEAEKCDMQNREKWMFDGSRAVAHFSTKICLPFKPV</sequence>
<dbReference type="GO" id="GO:0032259">
    <property type="term" value="P:methylation"/>
    <property type="evidence" value="ECO:0007669"/>
    <property type="project" value="UniProtKB-KW"/>
</dbReference>
<dbReference type="Proteomes" id="UP000549394">
    <property type="component" value="Unassembled WGS sequence"/>
</dbReference>
<evidence type="ECO:0000256" key="7">
    <source>
        <dbReference type="ARBA" id="ARBA00023211"/>
    </source>
</evidence>
<comment type="cofactor">
    <cofactor evidence="10">
        <name>Mn(2+)</name>
        <dbReference type="ChEBI" id="CHEBI:29035"/>
    </cofactor>
    <cofactor evidence="10">
        <name>Ni(2+)</name>
        <dbReference type="ChEBI" id="CHEBI:49786"/>
    </cofactor>
</comment>
<comment type="similarity">
    <text evidence="3 10">Belongs to the damage-control phosphatase family. Sugar phosphate phosphatase III subfamily.</text>
</comment>
<dbReference type="AlphaFoldDB" id="A0A7I8W0J8"/>
<dbReference type="Pfam" id="PF01937">
    <property type="entry name" value="ARMT1-like_dom"/>
    <property type="match status" value="1"/>
</dbReference>
<keyword evidence="10" id="KW-0489">Methyltransferase</keyword>
<keyword evidence="6 10" id="KW-0378">Hydrolase</keyword>
<comment type="domain">
    <text evidence="10">Subfamily III proteins have a conserved RTxK motif about 40-50 residues from the C-terminus; the threonine may be replaced by serine or cysteine.</text>
</comment>
<feature type="domain" description="Damage-control phosphatase ARMT1-like metal-binding" evidence="11">
    <location>
        <begin position="24"/>
        <end position="410"/>
    </location>
</feature>
<comment type="catalytic activity">
    <reaction evidence="2 10">
        <text>beta-D-fructose 1-phosphate + H2O = D-fructose + phosphate</text>
        <dbReference type="Rhea" id="RHEA:35603"/>
        <dbReference type="ChEBI" id="CHEBI:15377"/>
        <dbReference type="ChEBI" id="CHEBI:37721"/>
        <dbReference type="ChEBI" id="CHEBI:43474"/>
        <dbReference type="ChEBI" id="CHEBI:138881"/>
    </reaction>
</comment>
<keyword evidence="7 10" id="KW-0464">Manganese</keyword>
<dbReference type="EC" id="2.1.1.-" evidence="10"/>
<dbReference type="PANTHER" id="PTHR12260:SF6">
    <property type="entry name" value="DAMAGE-CONTROL PHOSPHATASE ARMT1"/>
    <property type="match status" value="1"/>
</dbReference>
<dbReference type="Gene3D" id="1.20.930.60">
    <property type="match status" value="1"/>
</dbReference>
<dbReference type="OrthoDB" id="541375at2759"/>
<evidence type="ECO:0000256" key="5">
    <source>
        <dbReference type="ARBA" id="ARBA00022723"/>
    </source>
</evidence>
<keyword evidence="13" id="KW-1185">Reference proteome</keyword>
<dbReference type="FunFam" id="3.40.50.10880:FF:000005">
    <property type="entry name" value="DUF89-domain-containing protein"/>
    <property type="match status" value="1"/>
</dbReference>
<evidence type="ECO:0000256" key="1">
    <source>
        <dbReference type="ARBA" id="ARBA00000807"/>
    </source>
</evidence>
<evidence type="ECO:0000256" key="6">
    <source>
        <dbReference type="ARBA" id="ARBA00022801"/>
    </source>
</evidence>
<dbReference type="GO" id="GO:0016462">
    <property type="term" value="F:pyrophosphatase activity"/>
    <property type="evidence" value="ECO:0007669"/>
    <property type="project" value="UniProtKB-ARBA"/>
</dbReference>
<dbReference type="EMBL" id="CAJFCJ010000015">
    <property type="protein sequence ID" value="CAD5122052.1"/>
    <property type="molecule type" value="Genomic_DNA"/>
</dbReference>
<comment type="caution">
    <text evidence="12">The sequence shown here is derived from an EMBL/GenBank/DDBJ whole genome shotgun (WGS) entry which is preliminary data.</text>
</comment>
<dbReference type="SUPFAM" id="SSF111321">
    <property type="entry name" value="AF1104-like"/>
    <property type="match status" value="1"/>
</dbReference>
<dbReference type="GO" id="GO:0030643">
    <property type="term" value="P:intracellular phosphate ion homeostasis"/>
    <property type="evidence" value="ECO:0007669"/>
    <property type="project" value="UniProtKB-ARBA"/>
</dbReference>
<dbReference type="GO" id="GO:0016791">
    <property type="term" value="F:phosphatase activity"/>
    <property type="evidence" value="ECO:0007669"/>
    <property type="project" value="TreeGrafter"/>
</dbReference>
<dbReference type="InterPro" id="IPR039763">
    <property type="entry name" value="ARMT1"/>
</dbReference>
<evidence type="ECO:0000313" key="12">
    <source>
        <dbReference type="EMBL" id="CAD5122052.1"/>
    </source>
</evidence>
<evidence type="ECO:0000259" key="11">
    <source>
        <dbReference type="Pfam" id="PF01937"/>
    </source>
</evidence>
<dbReference type="PANTHER" id="PTHR12260">
    <property type="entry name" value="DAMAGE-CONTROL PHOSPHATASE ARMT1"/>
    <property type="match status" value="1"/>
</dbReference>
<evidence type="ECO:0000256" key="9">
    <source>
        <dbReference type="ARBA" id="ARBA00048809"/>
    </source>
</evidence>
<dbReference type="GO" id="GO:0005634">
    <property type="term" value="C:nucleus"/>
    <property type="evidence" value="ECO:0007669"/>
    <property type="project" value="TreeGrafter"/>
</dbReference>
<evidence type="ECO:0000256" key="4">
    <source>
        <dbReference type="ARBA" id="ARBA00022596"/>
    </source>
</evidence>
<evidence type="ECO:0000313" key="13">
    <source>
        <dbReference type="Proteomes" id="UP000549394"/>
    </source>
</evidence>
<evidence type="ECO:0000256" key="10">
    <source>
        <dbReference type="RuleBase" id="RU367030"/>
    </source>
</evidence>
<comment type="function">
    <text evidence="8 10">Metal-dependent phosphatase that shows phosphatase activity against several substrates, including fructose-1-phosphate and fructose-6-phosphate. Its preference for fructose-1-phosphate, a strong glycating agent that causes DNA damage rather than a canonical yeast metabolite, suggests a damage-control function in hexose phosphate metabolism. Has also been shown to have O-methyltransferase activity that methylates glutamate residues of target proteins to form gamma-glutamyl methyl ester residues. Possibly methylates PCNA, suggesting it is involved in the DNA damage response.</text>
</comment>
<dbReference type="GO" id="GO:0006974">
    <property type="term" value="P:DNA damage response"/>
    <property type="evidence" value="ECO:0007669"/>
    <property type="project" value="TreeGrafter"/>
</dbReference>
<evidence type="ECO:0000256" key="8">
    <source>
        <dbReference type="ARBA" id="ARBA00045980"/>
    </source>
</evidence>
<gene>
    <name evidence="12" type="ORF">DGYR_LOCUS9909</name>
</gene>
<dbReference type="GO" id="GO:0046872">
    <property type="term" value="F:metal ion binding"/>
    <property type="evidence" value="ECO:0007669"/>
    <property type="project" value="UniProtKB-UniRule"/>
</dbReference>
<protein>
    <recommendedName>
        <fullName evidence="10">Sugar phosphate phosphatase</fullName>
        <ecNumber evidence="10">2.1.1.-</ecNumber>
        <ecNumber evidence="10">3.1.3.-</ecNumber>
    </recommendedName>
</protein>
<organism evidence="12 13">
    <name type="scientific">Dimorphilus gyrociliatus</name>
    <dbReference type="NCBI Taxonomy" id="2664684"/>
    <lineage>
        <taxon>Eukaryota</taxon>
        <taxon>Metazoa</taxon>
        <taxon>Spiralia</taxon>
        <taxon>Lophotrochozoa</taxon>
        <taxon>Annelida</taxon>
        <taxon>Polychaeta</taxon>
        <taxon>Polychaeta incertae sedis</taxon>
        <taxon>Dinophilidae</taxon>
        <taxon>Dimorphilus</taxon>
    </lineage>
</organism>
<dbReference type="GO" id="GO:0051998">
    <property type="term" value="F:protein carboxyl O-methyltransferase activity"/>
    <property type="evidence" value="ECO:0007669"/>
    <property type="project" value="UniProtKB-UniRule"/>
</dbReference>
<keyword evidence="5 10" id="KW-0479">Metal-binding</keyword>